<keyword evidence="1" id="KW-0472">Membrane</keyword>
<gene>
    <name evidence="2" type="ORF">PPROV_000217600</name>
</gene>
<organism evidence="2 3">
    <name type="scientific">Pycnococcus provasolii</name>
    <dbReference type="NCBI Taxonomy" id="41880"/>
    <lineage>
        <taxon>Eukaryota</taxon>
        <taxon>Viridiplantae</taxon>
        <taxon>Chlorophyta</taxon>
        <taxon>Pseudoscourfieldiophyceae</taxon>
        <taxon>Pseudoscourfieldiales</taxon>
        <taxon>Pycnococcaceae</taxon>
        <taxon>Pycnococcus</taxon>
    </lineage>
</organism>
<evidence type="ECO:0000313" key="2">
    <source>
        <dbReference type="EMBL" id="GHP03421.1"/>
    </source>
</evidence>
<dbReference type="EMBL" id="BNJQ01000005">
    <property type="protein sequence ID" value="GHP03421.1"/>
    <property type="molecule type" value="Genomic_DNA"/>
</dbReference>
<keyword evidence="1" id="KW-0812">Transmembrane</keyword>
<keyword evidence="1" id="KW-1133">Transmembrane helix</keyword>
<reference evidence="2" key="1">
    <citation type="submission" date="2020-10" db="EMBL/GenBank/DDBJ databases">
        <title>Unveiling of a novel bifunctional photoreceptor, Dualchrome1, isolated from a cosmopolitan green alga.</title>
        <authorList>
            <person name="Suzuki S."/>
            <person name="Kawachi M."/>
        </authorList>
    </citation>
    <scope>NUCLEOTIDE SEQUENCE</scope>
    <source>
        <strain evidence="2">NIES 2893</strain>
    </source>
</reference>
<accession>A0A830HCW4</accession>
<dbReference type="AlphaFoldDB" id="A0A830HCW4"/>
<sequence>MERRQPALALGVSRSRREPFGSLSLLERRARSSLGAANGQGTGDGQQTDTTVNATGTAVKASDELAEWKAIIHNRAPAAPSEAATSVATSSAVASSTTDAVAHAHASAPLDDAASPEVVRRRTAAAAAATQARTTQVRRATPRRVDAALAGNKVAGFSRQSSLSMRSHAFEFTFVAFGFAVCLAFVFVLQQGVRYGWITLGDEHRAAHYRIT</sequence>
<keyword evidence="3" id="KW-1185">Reference proteome</keyword>
<protein>
    <submittedName>
        <fullName evidence="2">Uncharacterized protein</fullName>
    </submittedName>
</protein>
<evidence type="ECO:0000256" key="1">
    <source>
        <dbReference type="SAM" id="Phobius"/>
    </source>
</evidence>
<name>A0A830HCW4_9CHLO</name>
<evidence type="ECO:0000313" key="3">
    <source>
        <dbReference type="Proteomes" id="UP000660262"/>
    </source>
</evidence>
<dbReference type="Proteomes" id="UP000660262">
    <property type="component" value="Unassembled WGS sequence"/>
</dbReference>
<proteinExistence type="predicted"/>
<comment type="caution">
    <text evidence="2">The sequence shown here is derived from an EMBL/GenBank/DDBJ whole genome shotgun (WGS) entry which is preliminary data.</text>
</comment>
<feature type="transmembrane region" description="Helical" evidence="1">
    <location>
        <begin position="169"/>
        <end position="189"/>
    </location>
</feature>